<dbReference type="EMBL" id="JAFIMR010000213">
    <property type="protein sequence ID" value="KAI1845089.1"/>
    <property type="molecule type" value="Genomic_DNA"/>
</dbReference>
<name>A0A9P9W7B0_9PEZI</name>
<protein>
    <submittedName>
        <fullName evidence="1">Uncharacterized protein</fullName>
    </submittedName>
</protein>
<feature type="non-terminal residue" evidence="1">
    <location>
        <position position="134"/>
    </location>
</feature>
<dbReference type="AlphaFoldDB" id="A0A9P9W7B0"/>
<keyword evidence="2" id="KW-1185">Reference proteome</keyword>
<accession>A0A9P9W7B0</accession>
<proteinExistence type="predicted"/>
<comment type="caution">
    <text evidence="1">The sequence shown here is derived from an EMBL/GenBank/DDBJ whole genome shotgun (WGS) entry which is preliminary data.</text>
</comment>
<evidence type="ECO:0000313" key="2">
    <source>
        <dbReference type="Proteomes" id="UP000829685"/>
    </source>
</evidence>
<organism evidence="1 2">
    <name type="scientific">Neoarthrinium moseri</name>
    <dbReference type="NCBI Taxonomy" id="1658444"/>
    <lineage>
        <taxon>Eukaryota</taxon>
        <taxon>Fungi</taxon>
        <taxon>Dikarya</taxon>
        <taxon>Ascomycota</taxon>
        <taxon>Pezizomycotina</taxon>
        <taxon>Sordariomycetes</taxon>
        <taxon>Xylariomycetidae</taxon>
        <taxon>Amphisphaeriales</taxon>
        <taxon>Apiosporaceae</taxon>
        <taxon>Neoarthrinium</taxon>
    </lineage>
</organism>
<reference evidence="1" key="1">
    <citation type="submission" date="2021-03" db="EMBL/GenBank/DDBJ databases">
        <title>Revisited historic fungal species revealed as producer of novel bioactive compounds through whole genome sequencing and comparative genomics.</title>
        <authorList>
            <person name="Vignolle G.A."/>
            <person name="Hochenegger N."/>
            <person name="Mach R.L."/>
            <person name="Mach-Aigner A.R."/>
            <person name="Javad Rahimi M."/>
            <person name="Salim K.A."/>
            <person name="Chan C.M."/>
            <person name="Lim L.B.L."/>
            <person name="Cai F."/>
            <person name="Druzhinina I.S."/>
            <person name="U'Ren J.M."/>
            <person name="Derntl C."/>
        </authorList>
    </citation>
    <scope>NUCLEOTIDE SEQUENCE</scope>
    <source>
        <strain evidence="1">TUCIM 5799</strain>
    </source>
</reference>
<dbReference type="Proteomes" id="UP000829685">
    <property type="component" value="Unassembled WGS sequence"/>
</dbReference>
<sequence>MARRWEPGALLYHGANNSVTGIIAELDLTLVRTLPNSILIHSGTKQHSLRLPQKLVVPQLVEKLHPLENDIAKMIPDNGLVQFGPDEQPDPLALVVGEFLCEARDIFAVTQGDMPREWLSDIAAEVSSPSSHQR</sequence>
<evidence type="ECO:0000313" key="1">
    <source>
        <dbReference type="EMBL" id="KAI1845089.1"/>
    </source>
</evidence>
<gene>
    <name evidence="1" type="ORF">JX265_014100</name>
</gene>